<evidence type="ECO:0000256" key="1">
    <source>
        <dbReference type="SAM" id="MobiDB-lite"/>
    </source>
</evidence>
<evidence type="ECO:0000313" key="3">
    <source>
        <dbReference type="Proteomes" id="UP001187192"/>
    </source>
</evidence>
<dbReference type="EMBL" id="BTGU01000001">
    <property type="protein sequence ID" value="GMN25584.1"/>
    <property type="molecule type" value="Genomic_DNA"/>
</dbReference>
<gene>
    <name evidence="2" type="ORF">TIFTF001_000994</name>
</gene>
<proteinExistence type="predicted"/>
<organism evidence="2 3">
    <name type="scientific">Ficus carica</name>
    <name type="common">Common fig</name>
    <dbReference type="NCBI Taxonomy" id="3494"/>
    <lineage>
        <taxon>Eukaryota</taxon>
        <taxon>Viridiplantae</taxon>
        <taxon>Streptophyta</taxon>
        <taxon>Embryophyta</taxon>
        <taxon>Tracheophyta</taxon>
        <taxon>Spermatophyta</taxon>
        <taxon>Magnoliopsida</taxon>
        <taxon>eudicotyledons</taxon>
        <taxon>Gunneridae</taxon>
        <taxon>Pentapetalae</taxon>
        <taxon>rosids</taxon>
        <taxon>fabids</taxon>
        <taxon>Rosales</taxon>
        <taxon>Moraceae</taxon>
        <taxon>Ficeae</taxon>
        <taxon>Ficus</taxon>
    </lineage>
</organism>
<reference evidence="2" key="1">
    <citation type="submission" date="2023-07" db="EMBL/GenBank/DDBJ databases">
        <title>draft genome sequence of fig (Ficus carica).</title>
        <authorList>
            <person name="Takahashi T."/>
            <person name="Nishimura K."/>
        </authorList>
    </citation>
    <scope>NUCLEOTIDE SEQUENCE</scope>
</reference>
<evidence type="ECO:0000313" key="2">
    <source>
        <dbReference type="EMBL" id="GMN25584.1"/>
    </source>
</evidence>
<feature type="compositionally biased region" description="Basic and acidic residues" evidence="1">
    <location>
        <begin position="63"/>
        <end position="85"/>
    </location>
</feature>
<feature type="region of interest" description="Disordered" evidence="1">
    <location>
        <begin position="46"/>
        <end position="85"/>
    </location>
</feature>
<name>A0AA88D377_FICCA</name>
<comment type="caution">
    <text evidence="2">The sequence shown here is derived from an EMBL/GenBank/DDBJ whole genome shotgun (WGS) entry which is preliminary data.</text>
</comment>
<sequence>MKTTDTNFLSSLFKGGFRLFDSRREPSQSPWPRNQRMLVPSSRLMQFGTTDQPGSAVAALEAPADRGTESEPGKRKGERSNFLKK</sequence>
<keyword evidence="3" id="KW-1185">Reference proteome</keyword>
<dbReference type="AlphaFoldDB" id="A0AA88D377"/>
<accession>A0AA88D377</accession>
<dbReference type="Proteomes" id="UP001187192">
    <property type="component" value="Unassembled WGS sequence"/>
</dbReference>
<protein>
    <submittedName>
        <fullName evidence="2">Uncharacterized protein</fullName>
    </submittedName>
</protein>